<dbReference type="PANTHER" id="PTHR44340">
    <property type="entry name" value="DNAJ HOMOLOG SUBFAMILY C MEMBER 10"/>
    <property type="match status" value="1"/>
</dbReference>
<evidence type="ECO:0000259" key="2">
    <source>
        <dbReference type="PROSITE" id="PS50076"/>
    </source>
</evidence>
<dbReference type="SUPFAM" id="SSF46565">
    <property type="entry name" value="Chaperone J-domain"/>
    <property type="match status" value="1"/>
</dbReference>
<accession>A0A812DL94</accession>
<organism evidence="4 5">
    <name type="scientific">Acanthosepion pharaonis</name>
    <name type="common">Pharaoh cuttlefish</name>
    <name type="synonym">Sepia pharaonis</name>
    <dbReference type="NCBI Taxonomy" id="158019"/>
    <lineage>
        <taxon>Eukaryota</taxon>
        <taxon>Metazoa</taxon>
        <taxon>Spiralia</taxon>
        <taxon>Lophotrochozoa</taxon>
        <taxon>Mollusca</taxon>
        <taxon>Cephalopoda</taxon>
        <taxon>Coleoidea</taxon>
        <taxon>Decapodiformes</taxon>
        <taxon>Sepiida</taxon>
        <taxon>Sepiina</taxon>
        <taxon>Sepiidae</taxon>
        <taxon>Acanthosepion</taxon>
    </lineage>
</organism>
<dbReference type="CDD" id="cd03004">
    <property type="entry name" value="PDI_a_ERdj5_C"/>
    <property type="match status" value="1"/>
</dbReference>
<dbReference type="AlphaFoldDB" id="A0A812DL94"/>
<dbReference type="PROSITE" id="PS50076">
    <property type="entry name" value="DNAJ_2"/>
    <property type="match status" value="1"/>
</dbReference>
<dbReference type="EMBL" id="CAHIKZ030004041">
    <property type="protein sequence ID" value="CAE1306566.1"/>
    <property type="molecule type" value="Genomic_DNA"/>
</dbReference>
<dbReference type="InterPro" id="IPR013766">
    <property type="entry name" value="Thioredoxin_domain"/>
</dbReference>
<protein>
    <recommendedName>
        <fullName evidence="1">DnaJ homolog subfamily C member 10</fullName>
    </recommendedName>
</protein>
<feature type="domain" description="Thioredoxin" evidence="3">
    <location>
        <begin position="119"/>
        <end position="239"/>
    </location>
</feature>
<dbReference type="InterPro" id="IPR017937">
    <property type="entry name" value="Thioredoxin_CS"/>
</dbReference>
<dbReference type="InterPro" id="IPR052460">
    <property type="entry name" value="ER_disulfide_reductase"/>
</dbReference>
<dbReference type="FunFam" id="1.10.287.110:FF:000029">
    <property type="entry name" value="DnaJ homolog subfamily C member 10"/>
    <property type="match status" value="1"/>
</dbReference>
<name>A0A812DL94_ACAPH</name>
<dbReference type="GO" id="GO:0016671">
    <property type="term" value="F:oxidoreductase activity, acting on a sulfur group of donors, disulfide as acceptor"/>
    <property type="evidence" value="ECO:0007669"/>
    <property type="project" value="TreeGrafter"/>
</dbReference>
<feature type="domain" description="Thioredoxin" evidence="3">
    <location>
        <begin position="524"/>
        <end position="671"/>
    </location>
</feature>
<dbReference type="Gene3D" id="1.10.287.110">
    <property type="entry name" value="DnaJ domain"/>
    <property type="match status" value="1"/>
</dbReference>
<gene>
    <name evidence="4" type="ORF">SPHA_58783</name>
</gene>
<evidence type="ECO:0000256" key="1">
    <source>
        <dbReference type="ARBA" id="ARBA00020920"/>
    </source>
</evidence>
<feature type="domain" description="Thioredoxin" evidence="3">
    <location>
        <begin position="672"/>
        <end position="782"/>
    </location>
</feature>
<dbReference type="GO" id="GO:0005788">
    <property type="term" value="C:endoplasmic reticulum lumen"/>
    <property type="evidence" value="ECO:0007669"/>
    <property type="project" value="TreeGrafter"/>
</dbReference>
<dbReference type="InterPro" id="IPR036249">
    <property type="entry name" value="Thioredoxin-like_sf"/>
</dbReference>
<evidence type="ECO:0000313" key="4">
    <source>
        <dbReference type="EMBL" id="CAE1306566.1"/>
    </source>
</evidence>
<dbReference type="GO" id="GO:0036498">
    <property type="term" value="P:IRE1-mediated unfolded protein response"/>
    <property type="evidence" value="ECO:0007669"/>
    <property type="project" value="TreeGrafter"/>
</dbReference>
<dbReference type="PRINTS" id="PR00625">
    <property type="entry name" value="JDOMAIN"/>
</dbReference>
<keyword evidence="5" id="KW-1185">Reference proteome</keyword>
<dbReference type="PRINTS" id="PR00421">
    <property type="entry name" value="THIOREDOXIN"/>
</dbReference>
<evidence type="ECO:0000259" key="3">
    <source>
        <dbReference type="PROSITE" id="PS51352"/>
    </source>
</evidence>
<dbReference type="InterPro" id="IPR001623">
    <property type="entry name" value="DnaJ_domain"/>
</dbReference>
<dbReference type="InterPro" id="IPR035674">
    <property type="entry name" value="ERdj5_TRX_C"/>
</dbReference>
<dbReference type="PROSITE" id="PS00194">
    <property type="entry name" value="THIOREDOXIN_1"/>
    <property type="match status" value="3"/>
</dbReference>
<dbReference type="OrthoDB" id="5810603at2759"/>
<dbReference type="PROSITE" id="PS51352">
    <property type="entry name" value="THIOREDOXIN_2"/>
    <property type="match status" value="3"/>
</dbReference>
<comment type="caution">
    <text evidence="4">The sequence shown here is derived from an EMBL/GenBank/DDBJ whole genome shotgun (WGS) entry which is preliminary data.</text>
</comment>
<dbReference type="SUPFAM" id="SSF52833">
    <property type="entry name" value="Thioredoxin-like"/>
    <property type="match status" value="5"/>
</dbReference>
<dbReference type="FunFam" id="3.40.30.10:FF:000087">
    <property type="entry name" value="DnaJ homolog subfamily C member 10"/>
    <property type="match status" value="1"/>
</dbReference>
<dbReference type="Gene3D" id="3.40.30.10">
    <property type="entry name" value="Glutaredoxin"/>
    <property type="match status" value="6"/>
</dbReference>
<evidence type="ECO:0000313" key="5">
    <source>
        <dbReference type="Proteomes" id="UP000597762"/>
    </source>
</evidence>
<keyword evidence="4" id="KW-0560">Oxidoreductase</keyword>
<dbReference type="InterPro" id="IPR036869">
    <property type="entry name" value="J_dom_sf"/>
</dbReference>
<sequence length="792" mass="91863">MENKNEISNFVKTTIPWQSWLMVSFFCLQLLTFSLADQDFYEILNVPRSASTKEIRKAFKKLAVSEHPDKKTDDPKAHEKFLKITRAYEVLKDDQLRKKYDLHGEEGLKEDFQGGQHYESWSFYQEEFGIYDEDPEIITLSLSDFEQSVEGTQDLWFINFYSPHCSHCHHLAPTWREVARELDGVVRIGAVNCQDDWQICRMQGIRSYPSLLLYPSKEKYYGERSRNAIVDFALSKIHAKVVKLSPSTFKQTSAEESSAPWVISVCHTDGDCMSTNSEMKVAAMLEGLVNVGSINCDKYSTLCISLDVTDGVYFYNLGEVQKGKAMRINSLTASEIAYEVLGMLPDVELLNEKQFEKIRKQLKDKEGNPWIVHFVDSDDRNLELRKIPRLVEHDNIQVGRIDCRQLRTQCNNLHLVKLPVFLLFKSGGGHEFYYGRLTAHDVAAFAKDSVTAPLRALGPKDFPDRVVDSKDPWFVDFFAPWCPPCMRLLPEFRKASKSYGQKIFFGTVDCTIHSNLCRDYNIRSYPTTIFYNESVPHHYDGNHFAQDMVEFIEDTLHPPVEQLTPANFEKNVLQRASNEIWVVDFFAPWCGPCQQLAPEWRKLSKMFKSHENVHIAEVNCKKYRRLCQDQGVNSYPTMRLYPLSRSNSYMNYNGWHRDVDSLHAWVFENLPSKVTRLGYNNFYTKVMDSQTPWIIDFYASWCGHCQIFKPQFEMVAEKLDGIVHAGKVDCEEEFELCQEYGISAYPTVRLFLRKNKSKHEHGIEIEIQDAEEIVNFVKSKTRSKRIASHDEF</sequence>
<proteinExistence type="predicted"/>
<dbReference type="CDD" id="cd06257">
    <property type="entry name" value="DnaJ"/>
    <property type="match status" value="1"/>
</dbReference>
<dbReference type="SMART" id="SM00271">
    <property type="entry name" value="DnaJ"/>
    <property type="match status" value="1"/>
</dbReference>
<dbReference type="PANTHER" id="PTHR44340:SF1">
    <property type="entry name" value="DNAJ HOMOLOG SUBFAMILY C MEMBER 10"/>
    <property type="match status" value="1"/>
</dbReference>
<dbReference type="GO" id="GO:0015035">
    <property type="term" value="F:protein-disulfide reductase activity"/>
    <property type="evidence" value="ECO:0007669"/>
    <property type="project" value="TreeGrafter"/>
</dbReference>
<reference evidence="4" key="1">
    <citation type="submission" date="2021-01" db="EMBL/GenBank/DDBJ databases">
        <authorList>
            <person name="Li R."/>
            <person name="Bekaert M."/>
        </authorList>
    </citation>
    <scope>NUCLEOTIDE SEQUENCE</scope>
    <source>
        <strain evidence="4">Farmed</strain>
    </source>
</reference>
<dbReference type="Pfam" id="PF00085">
    <property type="entry name" value="Thioredoxin"/>
    <property type="match status" value="4"/>
</dbReference>
<dbReference type="GO" id="GO:0051787">
    <property type="term" value="F:misfolded protein binding"/>
    <property type="evidence" value="ECO:0007669"/>
    <property type="project" value="TreeGrafter"/>
</dbReference>
<feature type="domain" description="J" evidence="2">
    <location>
        <begin position="39"/>
        <end position="104"/>
    </location>
</feature>
<dbReference type="Pfam" id="PF00226">
    <property type="entry name" value="DnaJ"/>
    <property type="match status" value="1"/>
</dbReference>
<dbReference type="Proteomes" id="UP000597762">
    <property type="component" value="Unassembled WGS sequence"/>
</dbReference>